<feature type="domain" description="Phosphoribosyltransferase" evidence="1">
    <location>
        <begin position="443"/>
        <end position="534"/>
    </location>
</feature>
<dbReference type="STRING" id="1619234.SAMN05421730_103318"/>
<dbReference type="Gene3D" id="3.40.50.2020">
    <property type="match status" value="1"/>
</dbReference>
<organism evidence="2 3">
    <name type="scientific">Anaerobium acetethylicum</name>
    <dbReference type="NCBI Taxonomy" id="1619234"/>
    <lineage>
        <taxon>Bacteria</taxon>
        <taxon>Bacillati</taxon>
        <taxon>Bacillota</taxon>
        <taxon>Clostridia</taxon>
        <taxon>Lachnospirales</taxon>
        <taxon>Lachnospiraceae</taxon>
        <taxon>Anaerobium</taxon>
    </lineage>
</organism>
<dbReference type="Proteomes" id="UP000199315">
    <property type="component" value="Unassembled WGS sequence"/>
</dbReference>
<keyword evidence="2" id="KW-0808">Transferase</keyword>
<gene>
    <name evidence="2" type="ORF">SAMN05421730_103318</name>
</gene>
<dbReference type="InterPro" id="IPR027417">
    <property type="entry name" value="P-loop_NTPase"/>
</dbReference>
<dbReference type="OrthoDB" id="2029628at2"/>
<proteinExistence type="predicted"/>
<dbReference type="InterPro" id="IPR036412">
    <property type="entry name" value="HAD-like_sf"/>
</dbReference>
<dbReference type="RefSeq" id="WP_091236437.1">
    <property type="nucleotide sequence ID" value="NZ_FMKA01000033.1"/>
</dbReference>
<keyword evidence="2" id="KW-0328">Glycosyltransferase</keyword>
<dbReference type="EMBL" id="FMKA01000033">
    <property type="protein sequence ID" value="SCP99151.1"/>
    <property type="molecule type" value="Genomic_DNA"/>
</dbReference>
<name>A0A1D3TXR8_9FIRM</name>
<evidence type="ECO:0000313" key="2">
    <source>
        <dbReference type="EMBL" id="SCP99151.1"/>
    </source>
</evidence>
<dbReference type="SUPFAM" id="SSF52540">
    <property type="entry name" value="P-loop containing nucleoside triphosphate hydrolases"/>
    <property type="match status" value="1"/>
</dbReference>
<accession>A0A1D3TXR8</accession>
<dbReference type="InterPro" id="IPR000836">
    <property type="entry name" value="PRTase_dom"/>
</dbReference>
<dbReference type="SUPFAM" id="SSF53271">
    <property type="entry name" value="PRTase-like"/>
    <property type="match status" value="1"/>
</dbReference>
<dbReference type="Gene3D" id="3.40.50.300">
    <property type="entry name" value="P-loop containing nucleotide triphosphate hydrolases"/>
    <property type="match status" value="1"/>
</dbReference>
<dbReference type="SUPFAM" id="SSF56784">
    <property type="entry name" value="HAD-like"/>
    <property type="match status" value="1"/>
</dbReference>
<dbReference type="InterPro" id="IPR029057">
    <property type="entry name" value="PRTase-like"/>
</dbReference>
<dbReference type="GO" id="GO:0016757">
    <property type="term" value="F:glycosyltransferase activity"/>
    <property type="evidence" value="ECO:0007669"/>
    <property type="project" value="UniProtKB-KW"/>
</dbReference>
<sequence length="540" mass="61242">MKIALYGMPCAGKTFIMEKMSNVKVVHGSQELNRISGGFFSELSEDEKRDVRVKYTEYIKSLKDEIIISDGHYSFMEKIAFTEADGELYDVFVYIYCKPETLLGRYKTSEKNKKFANNSVAVIEQWQLFEMGSLREECHSRNKDFYVVSDNETDNCGFADFLEFVKNGFSSYKLAETICQEIRKIYPVPGKLYIVDGDKTIIKQDSFRFCCNGTTFVFDGNFYTGYQSFLFKGELKGYEIPDNKISAIEINEAIWKEIKDFNYVILSSGISDLWAKIGEQKGLLNIFADPLISADTKYFVVKLLKEQGYTITAYGDSKIDAFMLREADESILYIGERISRSLKGEDICGIHLIYDHAPYVLAKEKKAEILADIAICKSDSGINGSFLAGAHLRLGIQLGEKMATMIPEQNTALLVLERGGRFFGDGFYMGFGGTFYSINPSKEKLPNIKEDRIVIVDSVINSGKSIHKMISDMKAENPTMDIIIATNVIQKNTLLLFEEYKVFTVRVSENSFVGRNQAKQIGKTGPDTADRLFNLIERRF</sequence>
<evidence type="ECO:0000259" key="1">
    <source>
        <dbReference type="Pfam" id="PF14681"/>
    </source>
</evidence>
<protein>
    <submittedName>
        <fullName evidence="2">Uracil phosphoribosyltransferase</fullName>
    </submittedName>
</protein>
<dbReference type="Pfam" id="PF14681">
    <property type="entry name" value="UPRTase"/>
    <property type="match status" value="1"/>
</dbReference>
<dbReference type="AlphaFoldDB" id="A0A1D3TXR8"/>
<keyword evidence="3" id="KW-1185">Reference proteome</keyword>
<evidence type="ECO:0000313" key="3">
    <source>
        <dbReference type="Proteomes" id="UP000199315"/>
    </source>
</evidence>
<reference evidence="2 3" key="1">
    <citation type="submission" date="2016-09" db="EMBL/GenBank/DDBJ databases">
        <authorList>
            <person name="Capua I."/>
            <person name="De Benedictis P."/>
            <person name="Joannis T."/>
            <person name="Lombin L.H."/>
            <person name="Cattoli G."/>
        </authorList>
    </citation>
    <scope>NUCLEOTIDE SEQUENCE [LARGE SCALE GENOMIC DNA]</scope>
    <source>
        <strain evidence="2 3">GluBS11</strain>
    </source>
</reference>